<dbReference type="InterPro" id="IPR008271">
    <property type="entry name" value="Ser/Thr_kinase_AS"/>
</dbReference>
<evidence type="ECO:0000256" key="14">
    <source>
        <dbReference type="ARBA" id="ARBA00047899"/>
    </source>
</evidence>
<dbReference type="PANTHER" id="PTHR22988:SF76">
    <property type="entry name" value="CHROMOSOME UNDETERMINED SCAFFOLD_135, WHOLE GENOME SHOTGUN SEQUENCE"/>
    <property type="match status" value="1"/>
</dbReference>
<accession>A0A7D9IPL5</accession>
<dbReference type="Gene3D" id="1.10.510.10">
    <property type="entry name" value="Transferase(Phosphotransferase) domain 1"/>
    <property type="match status" value="1"/>
</dbReference>
<feature type="region of interest" description="Disordered" evidence="16">
    <location>
        <begin position="266"/>
        <end position="290"/>
    </location>
</feature>
<comment type="similarity">
    <text evidence="3">Belongs to the protein kinase superfamily. AGC Ser/Thr protein kinase family.</text>
</comment>
<dbReference type="SMART" id="SM00220">
    <property type="entry name" value="S_TKc"/>
    <property type="match status" value="1"/>
</dbReference>
<dbReference type="GO" id="GO:0046872">
    <property type="term" value="F:metal ion binding"/>
    <property type="evidence" value="ECO:0007669"/>
    <property type="project" value="UniProtKB-KW"/>
</dbReference>
<dbReference type="PROSITE" id="PS51285">
    <property type="entry name" value="AGC_KINASE_CTER"/>
    <property type="match status" value="1"/>
</dbReference>
<dbReference type="AlphaFoldDB" id="A0A7D9IPL5"/>
<dbReference type="EMBL" id="CACRXK020006732">
    <property type="protein sequence ID" value="CAB4010270.1"/>
    <property type="molecule type" value="Genomic_DNA"/>
</dbReference>
<evidence type="ECO:0000256" key="3">
    <source>
        <dbReference type="ARBA" id="ARBA00009903"/>
    </source>
</evidence>
<dbReference type="Pfam" id="PF00433">
    <property type="entry name" value="Pkinase_C"/>
    <property type="match status" value="1"/>
</dbReference>
<dbReference type="GO" id="GO:0071944">
    <property type="term" value="C:cell periphery"/>
    <property type="evidence" value="ECO:0007669"/>
    <property type="project" value="UniProtKB-ARBA"/>
</dbReference>
<dbReference type="GO" id="GO:0005524">
    <property type="term" value="F:ATP binding"/>
    <property type="evidence" value="ECO:0007669"/>
    <property type="project" value="UniProtKB-UniRule"/>
</dbReference>
<name>A0A7D9IPL5_PARCT</name>
<feature type="compositionally biased region" description="Polar residues" evidence="16">
    <location>
        <begin position="43"/>
        <end position="53"/>
    </location>
</feature>
<dbReference type="Proteomes" id="UP001152795">
    <property type="component" value="Unassembled WGS sequence"/>
</dbReference>
<feature type="compositionally biased region" description="Polar residues" evidence="16">
    <location>
        <begin position="194"/>
        <end position="205"/>
    </location>
</feature>
<dbReference type="CDD" id="cd05598">
    <property type="entry name" value="STKc_LATS"/>
    <property type="match status" value="1"/>
</dbReference>
<dbReference type="Pfam" id="PF00069">
    <property type="entry name" value="Pkinase"/>
    <property type="match status" value="2"/>
</dbReference>
<dbReference type="FunFam" id="3.30.200.20:FF:000391">
    <property type="entry name" value="Large tumor suppressor kinase 1"/>
    <property type="match status" value="1"/>
</dbReference>
<keyword evidence="18" id="KW-1185">Reference proteome</keyword>
<evidence type="ECO:0000256" key="11">
    <source>
        <dbReference type="ARBA" id="ARBA00022777"/>
    </source>
</evidence>
<dbReference type="InterPro" id="IPR000961">
    <property type="entry name" value="AGC-kinase_C"/>
</dbReference>
<organism evidence="17 18">
    <name type="scientific">Paramuricea clavata</name>
    <name type="common">Red gorgonian</name>
    <name type="synonym">Violescent sea-whip</name>
    <dbReference type="NCBI Taxonomy" id="317549"/>
    <lineage>
        <taxon>Eukaryota</taxon>
        <taxon>Metazoa</taxon>
        <taxon>Cnidaria</taxon>
        <taxon>Anthozoa</taxon>
        <taxon>Octocorallia</taxon>
        <taxon>Malacalcyonacea</taxon>
        <taxon>Plexauridae</taxon>
        <taxon>Paramuricea</taxon>
    </lineage>
</organism>
<evidence type="ECO:0000256" key="7">
    <source>
        <dbReference type="ARBA" id="ARBA00022553"/>
    </source>
</evidence>
<evidence type="ECO:0000256" key="1">
    <source>
        <dbReference type="ARBA" id="ARBA00001946"/>
    </source>
</evidence>
<evidence type="ECO:0000256" key="10">
    <source>
        <dbReference type="ARBA" id="ARBA00022741"/>
    </source>
</evidence>
<dbReference type="OrthoDB" id="3638488at2759"/>
<comment type="cofactor">
    <cofactor evidence="1">
        <name>Mg(2+)</name>
        <dbReference type="ChEBI" id="CHEBI:18420"/>
    </cofactor>
</comment>
<dbReference type="Gene3D" id="3.30.200.20">
    <property type="entry name" value="Phosphorylase Kinase, domain 1"/>
    <property type="match status" value="1"/>
</dbReference>
<feature type="compositionally biased region" description="Polar residues" evidence="16">
    <location>
        <begin position="13"/>
        <end position="33"/>
    </location>
</feature>
<dbReference type="SUPFAM" id="SSF56112">
    <property type="entry name" value="Protein kinase-like (PK-like)"/>
    <property type="match status" value="1"/>
</dbReference>
<feature type="compositionally biased region" description="Low complexity" evidence="16">
    <location>
        <begin position="206"/>
        <end position="222"/>
    </location>
</feature>
<evidence type="ECO:0000256" key="15">
    <source>
        <dbReference type="ARBA" id="ARBA00048679"/>
    </source>
</evidence>
<evidence type="ECO:0000256" key="5">
    <source>
        <dbReference type="ARBA" id="ARBA00022490"/>
    </source>
</evidence>
<comment type="subcellular location">
    <subcellularLocation>
        <location evidence="2">Cytoplasm</location>
    </subcellularLocation>
</comment>
<dbReference type="PANTHER" id="PTHR22988">
    <property type="entry name" value="MYOTONIC DYSTROPHY S/T KINASE-RELATED"/>
    <property type="match status" value="1"/>
</dbReference>
<comment type="catalytic activity">
    <reaction evidence="15">
        <text>L-seryl-[protein] + ATP = O-phospho-L-seryl-[protein] + ADP + H(+)</text>
        <dbReference type="Rhea" id="RHEA:17989"/>
        <dbReference type="Rhea" id="RHEA-COMP:9863"/>
        <dbReference type="Rhea" id="RHEA-COMP:11604"/>
        <dbReference type="ChEBI" id="CHEBI:15378"/>
        <dbReference type="ChEBI" id="CHEBI:29999"/>
        <dbReference type="ChEBI" id="CHEBI:30616"/>
        <dbReference type="ChEBI" id="CHEBI:83421"/>
        <dbReference type="ChEBI" id="CHEBI:456216"/>
        <dbReference type="EC" id="2.7.11.1"/>
    </reaction>
</comment>
<keyword evidence="12" id="KW-0067">ATP-binding</keyword>
<keyword evidence="9" id="KW-0479">Metal-binding</keyword>
<evidence type="ECO:0000313" key="18">
    <source>
        <dbReference type="Proteomes" id="UP001152795"/>
    </source>
</evidence>
<evidence type="ECO:0000256" key="2">
    <source>
        <dbReference type="ARBA" id="ARBA00004496"/>
    </source>
</evidence>
<dbReference type="FunFam" id="1.10.510.10:FF:000057">
    <property type="entry name" value="Non-specific serine/threonine protein kinase"/>
    <property type="match status" value="1"/>
</dbReference>
<dbReference type="InterPro" id="IPR017892">
    <property type="entry name" value="Pkinase_C"/>
</dbReference>
<evidence type="ECO:0000256" key="12">
    <source>
        <dbReference type="ARBA" id="ARBA00022840"/>
    </source>
</evidence>
<dbReference type="FunFam" id="1.10.510.10:FF:000086">
    <property type="entry name" value="Non-specific serine/threonine protein kinase"/>
    <property type="match status" value="1"/>
</dbReference>
<sequence>MSTHRTSKIETSKYMQTTALPSGNTTISQAEWKVTSRSEMPTRGKSPSPNTRSVVPEGGALWKKTPYSFNQKQLPAPVTSSHSNYQMGGYSPAQQPPPMAAPQFQVQPRYHDRRTRFARLSPNAVRVCETRCPNGLARQSPGFAIRVYEHPKKLQTKSRAVPAPLPPKRAVPPSESSQSSSPSYYDSSPGSRSNQLDQWSDRNSPSNDNMSVSSDGSDSRSSTIEDSDFPGFELASMASFDGVDEDYPNVLTNKTGTLVVHVRKRPEIDVGNPESSVNGEERSQRPHISPQTYKFYMEQRVENLLKAQKEREQRRFQLEQEMQKVQLSEDAQSEMRKILSQKESNYIRLKRSKMDPSMFSKLQVIGVGAFGEVCLTKHVQSGSLYAMKILKKSEVLKRNQVAHVKAERDILAEADNEWVVKLFYSFQDKDNLYFVMEYVPGGDLMSLLIKRGFFPEDMAKFYIAELVLAIESVHRMGFIHRDIKPDNVLIDSDGHIKLTDFGLCTGFRWTHDSKYYQSGTLSRNHSRNPSMDFDDTWAKEHKCRCGHAVDGQKPLARRHIRQHMRCQAHSLVGTPNYIAPEVLMRIPYTHLCDWWSVGVILYEMLVGRPPFYSPNAAETQMKVINWETTLNIPRQAELTSEAEDLILQLCTSANQRLGFGGVDDIKNHAFFRTIDWLMIRRVKAYHVPQIRHPEDTSNFDPVEPERPQGSECESMTEISEDGTKSRHPSHAFYEFTFRRFFNKDQQPRSSVSNYSSWDETESDDSKAPVFV</sequence>
<feature type="region of interest" description="Disordered" evidence="16">
    <location>
        <begin position="745"/>
        <end position="771"/>
    </location>
</feature>
<keyword evidence="8" id="KW-0808">Transferase</keyword>
<evidence type="ECO:0000256" key="6">
    <source>
        <dbReference type="ARBA" id="ARBA00022527"/>
    </source>
</evidence>
<keyword evidence="13" id="KW-0460">Magnesium</keyword>
<feature type="region of interest" description="Disordered" evidence="16">
    <location>
        <begin position="693"/>
        <end position="727"/>
    </location>
</feature>
<feature type="region of interest" description="Disordered" evidence="16">
    <location>
        <begin position="1"/>
        <end position="59"/>
    </location>
</feature>
<feature type="region of interest" description="Disordered" evidence="16">
    <location>
        <begin position="154"/>
        <end position="228"/>
    </location>
</feature>
<dbReference type="GO" id="GO:0048731">
    <property type="term" value="P:system development"/>
    <property type="evidence" value="ECO:0007669"/>
    <property type="project" value="UniProtKB-ARBA"/>
</dbReference>
<keyword evidence="10" id="KW-0547">Nucleotide-binding</keyword>
<comment type="catalytic activity">
    <reaction evidence="14">
        <text>L-threonyl-[protein] + ATP = O-phospho-L-threonyl-[protein] + ADP + H(+)</text>
        <dbReference type="Rhea" id="RHEA:46608"/>
        <dbReference type="Rhea" id="RHEA-COMP:11060"/>
        <dbReference type="Rhea" id="RHEA-COMP:11605"/>
        <dbReference type="ChEBI" id="CHEBI:15378"/>
        <dbReference type="ChEBI" id="CHEBI:30013"/>
        <dbReference type="ChEBI" id="CHEBI:30616"/>
        <dbReference type="ChEBI" id="CHEBI:61977"/>
        <dbReference type="ChEBI" id="CHEBI:456216"/>
        <dbReference type="EC" id="2.7.11.1"/>
    </reaction>
</comment>
<evidence type="ECO:0000256" key="4">
    <source>
        <dbReference type="ARBA" id="ARBA00012513"/>
    </source>
</evidence>
<evidence type="ECO:0000256" key="13">
    <source>
        <dbReference type="ARBA" id="ARBA00022842"/>
    </source>
</evidence>
<dbReference type="GO" id="GO:0004674">
    <property type="term" value="F:protein serine/threonine kinase activity"/>
    <property type="evidence" value="ECO:0007669"/>
    <property type="project" value="UniProtKB-KW"/>
</dbReference>
<feature type="compositionally biased region" description="Polar residues" evidence="16">
    <location>
        <begin position="747"/>
        <end position="757"/>
    </location>
</feature>
<dbReference type="PROSITE" id="PS00108">
    <property type="entry name" value="PROTEIN_KINASE_ST"/>
    <property type="match status" value="1"/>
</dbReference>
<keyword evidence="5" id="KW-0963">Cytoplasm</keyword>
<dbReference type="GO" id="GO:0009653">
    <property type="term" value="P:anatomical structure morphogenesis"/>
    <property type="evidence" value="ECO:0007669"/>
    <property type="project" value="UniProtKB-ARBA"/>
</dbReference>
<dbReference type="InterPro" id="IPR011009">
    <property type="entry name" value="Kinase-like_dom_sf"/>
</dbReference>
<evidence type="ECO:0000313" key="17">
    <source>
        <dbReference type="EMBL" id="CAB4010270.1"/>
    </source>
</evidence>
<feature type="compositionally biased region" description="Low complexity" evidence="16">
    <location>
        <begin position="171"/>
        <end position="193"/>
    </location>
</feature>
<dbReference type="PROSITE" id="PS00107">
    <property type="entry name" value="PROTEIN_KINASE_ATP"/>
    <property type="match status" value="1"/>
</dbReference>
<proteinExistence type="inferred from homology"/>
<dbReference type="GO" id="GO:0005737">
    <property type="term" value="C:cytoplasm"/>
    <property type="evidence" value="ECO:0007669"/>
    <property type="project" value="UniProtKB-SubCell"/>
</dbReference>
<evidence type="ECO:0000256" key="8">
    <source>
        <dbReference type="ARBA" id="ARBA00022679"/>
    </source>
</evidence>
<evidence type="ECO:0000256" key="16">
    <source>
        <dbReference type="SAM" id="MobiDB-lite"/>
    </source>
</evidence>
<keyword evidence="11 17" id="KW-0418">Kinase</keyword>
<dbReference type="InterPro" id="IPR049761">
    <property type="entry name" value="LATS1-like_MobB"/>
</dbReference>
<keyword evidence="6" id="KW-0723">Serine/threonine-protein kinase</keyword>
<dbReference type="InterPro" id="IPR017441">
    <property type="entry name" value="Protein_kinase_ATP_BS"/>
</dbReference>
<keyword evidence="7" id="KW-0597">Phosphoprotein</keyword>
<gene>
    <name evidence="17" type="ORF">PACLA_8A065719</name>
</gene>
<comment type="caution">
    <text evidence="17">The sequence shown here is derived from an EMBL/GenBank/DDBJ whole genome shotgun (WGS) entry which is preliminary data.</text>
</comment>
<dbReference type="InterPro" id="IPR000719">
    <property type="entry name" value="Prot_kinase_dom"/>
</dbReference>
<protein>
    <recommendedName>
        <fullName evidence="4">non-specific serine/threonine protein kinase</fullName>
        <ecNumber evidence="4">2.7.11.1</ecNumber>
    </recommendedName>
</protein>
<dbReference type="GO" id="GO:0045177">
    <property type="term" value="C:apical part of cell"/>
    <property type="evidence" value="ECO:0007669"/>
    <property type="project" value="UniProtKB-ARBA"/>
</dbReference>
<dbReference type="CDD" id="cd21778">
    <property type="entry name" value="MobB_LATS1"/>
    <property type="match status" value="1"/>
</dbReference>
<dbReference type="EC" id="2.7.11.1" evidence="4"/>
<reference evidence="17" key="1">
    <citation type="submission" date="2020-04" db="EMBL/GenBank/DDBJ databases">
        <authorList>
            <person name="Alioto T."/>
            <person name="Alioto T."/>
            <person name="Gomez Garrido J."/>
        </authorList>
    </citation>
    <scope>NUCLEOTIDE SEQUENCE</scope>
    <source>
        <strain evidence="17">A484AB</strain>
    </source>
</reference>
<dbReference type="PROSITE" id="PS50011">
    <property type="entry name" value="PROTEIN_KINASE_DOM"/>
    <property type="match status" value="1"/>
</dbReference>
<dbReference type="InterPro" id="IPR050839">
    <property type="entry name" value="Rho-assoc_Ser/Thr_Kinase"/>
</dbReference>
<evidence type="ECO:0000256" key="9">
    <source>
        <dbReference type="ARBA" id="ARBA00022723"/>
    </source>
</evidence>
<dbReference type="SMART" id="SM00133">
    <property type="entry name" value="S_TK_X"/>
    <property type="match status" value="1"/>
</dbReference>
<dbReference type="GO" id="GO:0042308">
    <property type="term" value="P:negative regulation of protein import into nucleus"/>
    <property type="evidence" value="ECO:0007669"/>
    <property type="project" value="UniProtKB-ARBA"/>
</dbReference>